<feature type="transmembrane region" description="Helical" evidence="1">
    <location>
        <begin position="75"/>
        <end position="96"/>
    </location>
</feature>
<feature type="transmembrane region" description="Helical" evidence="1">
    <location>
        <begin position="21"/>
        <end position="42"/>
    </location>
</feature>
<dbReference type="EMBL" id="MN739345">
    <property type="protein sequence ID" value="QHS99637.1"/>
    <property type="molecule type" value="Genomic_DNA"/>
</dbReference>
<reference evidence="2" key="1">
    <citation type="journal article" date="2020" name="Nature">
        <title>Giant virus diversity and host interactions through global metagenomics.</title>
        <authorList>
            <person name="Schulz F."/>
            <person name="Roux S."/>
            <person name="Paez-Espino D."/>
            <person name="Jungbluth S."/>
            <person name="Walsh D.A."/>
            <person name="Denef V.J."/>
            <person name="McMahon K.D."/>
            <person name="Konstantinidis K.T."/>
            <person name="Eloe-Fadrosh E.A."/>
            <person name="Kyrpides N.C."/>
            <person name="Woyke T."/>
        </authorList>
    </citation>
    <scope>NUCLEOTIDE SEQUENCE</scope>
    <source>
        <strain evidence="2">GVMAG-M-3300020187-37</strain>
    </source>
</reference>
<proteinExistence type="predicted"/>
<protein>
    <submittedName>
        <fullName evidence="2">Uncharacterized protein</fullName>
    </submittedName>
</protein>
<keyword evidence="1" id="KW-1133">Transmembrane helix</keyword>
<dbReference type="AlphaFoldDB" id="A0A6C0C4V3"/>
<organism evidence="2">
    <name type="scientific">viral metagenome</name>
    <dbReference type="NCBI Taxonomy" id="1070528"/>
    <lineage>
        <taxon>unclassified sequences</taxon>
        <taxon>metagenomes</taxon>
        <taxon>organismal metagenomes</taxon>
    </lineage>
</organism>
<keyword evidence="1" id="KW-0812">Transmembrane</keyword>
<evidence type="ECO:0000313" key="2">
    <source>
        <dbReference type="EMBL" id="QHS99637.1"/>
    </source>
</evidence>
<keyword evidence="1" id="KW-0472">Membrane</keyword>
<sequence>MVININNLFYIIYMFSKYFSHWLIIYFIFWFFGYIFNINLIVEYINPYYTSLFLLVGFIFIEIYNIFIKKYRYELSFLFIKILTHLLPLLITYKLIKNKDKYALINLIIIGILYILYMKYIDRDILDTYFKYKPPFNWKEYFNICKSKEGKYIPYCFLFN</sequence>
<feature type="transmembrane region" description="Helical" evidence="1">
    <location>
        <begin position="48"/>
        <end position="68"/>
    </location>
</feature>
<name>A0A6C0C4V3_9ZZZZ</name>
<feature type="transmembrane region" description="Helical" evidence="1">
    <location>
        <begin position="102"/>
        <end position="121"/>
    </location>
</feature>
<evidence type="ECO:0000256" key="1">
    <source>
        <dbReference type="SAM" id="Phobius"/>
    </source>
</evidence>
<accession>A0A6C0C4V3</accession>